<sequence length="94" mass="11389">MDCAVDINQYLAENVLNTEIRSNKDSFWKIQKILKKEDEYIKRIIDTVSLRNEIVHSYDVAIKVVWKKRNLGYFVDIYHEYTRDCEGVKIFNRW</sequence>
<comment type="caution">
    <text evidence="1">The sequence shown here is derived from an EMBL/GenBank/DDBJ whole genome shotgun (WGS) entry which is preliminary data.</text>
</comment>
<dbReference type="EMBL" id="BARW01015738">
    <property type="protein sequence ID" value="GAI98342.1"/>
    <property type="molecule type" value="Genomic_DNA"/>
</dbReference>
<organism evidence="1">
    <name type="scientific">marine sediment metagenome</name>
    <dbReference type="NCBI Taxonomy" id="412755"/>
    <lineage>
        <taxon>unclassified sequences</taxon>
        <taxon>metagenomes</taxon>
        <taxon>ecological metagenomes</taxon>
    </lineage>
</organism>
<gene>
    <name evidence="1" type="ORF">S12H4_27556</name>
</gene>
<evidence type="ECO:0000313" key="1">
    <source>
        <dbReference type="EMBL" id="GAI98342.1"/>
    </source>
</evidence>
<name>X1SZ44_9ZZZZ</name>
<dbReference type="AlphaFoldDB" id="X1SZ44"/>
<reference evidence="1" key="1">
    <citation type="journal article" date="2014" name="Front. Microbiol.">
        <title>High frequency of phylogenetically diverse reductive dehalogenase-homologous genes in deep subseafloor sedimentary metagenomes.</title>
        <authorList>
            <person name="Kawai M."/>
            <person name="Futagami T."/>
            <person name="Toyoda A."/>
            <person name="Takaki Y."/>
            <person name="Nishi S."/>
            <person name="Hori S."/>
            <person name="Arai W."/>
            <person name="Tsubouchi T."/>
            <person name="Morono Y."/>
            <person name="Uchiyama I."/>
            <person name="Ito T."/>
            <person name="Fujiyama A."/>
            <person name="Inagaki F."/>
            <person name="Takami H."/>
        </authorList>
    </citation>
    <scope>NUCLEOTIDE SEQUENCE</scope>
    <source>
        <strain evidence="1">Expedition CK06-06</strain>
    </source>
</reference>
<accession>X1SZ44</accession>
<proteinExistence type="predicted"/>
<protein>
    <submittedName>
        <fullName evidence="1">Uncharacterized protein</fullName>
    </submittedName>
</protein>